<evidence type="ECO:0000313" key="5">
    <source>
        <dbReference type="EMBL" id="WTU42563.1"/>
    </source>
</evidence>
<keyword evidence="2" id="KW-0808">Transferase</keyword>
<evidence type="ECO:0000256" key="1">
    <source>
        <dbReference type="ARBA" id="ARBA00022603"/>
    </source>
</evidence>
<dbReference type="CDD" id="cd02440">
    <property type="entry name" value="AdoMet_MTases"/>
    <property type="match status" value="1"/>
</dbReference>
<reference evidence="5" key="1">
    <citation type="submission" date="2022-10" db="EMBL/GenBank/DDBJ databases">
        <title>The complete genomes of actinobacterial strains from the NBC collection.</title>
        <authorList>
            <person name="Joergensen T.S."/>
            <person name="Alvarez Arevalo M."/>
            <person name="Sterndorff E.B."/>
            <person name="Faurdal D."/>
            <person name="Vuksanovic O."/>
            <person name="Mourched A.-S."/>
            <person name="Charusanti P."/>
            <person name="Shaw S."/>
            <person name="Blin K."/>
            <person name="Weber T."/>
        </authorList>
    </citation>
    <scope>NUCLEOTIDE SEQUENCE</scope>
    <source>
        <strain evidence="5">NBC_00060</strain>
    </source>
</reference>
<gene>
    <name evidence="5" type="ORF">OHV25_24825</name>
</gene>
<dbReference type="Pfam" id="PF13649">
    <property type="entry name" value="Methyltransf_25"/>
    <property type="match status" value="1"/>
</dbReference>
<sequence length="249" mass="27382">MSTEEPQGGEVYTAGSANFDPLYAGKVRTEGLGMKFDFAPWNIPEPQPVVVALEASGAFRGKVLDAGCGTGQNSLHLTSRGHRVTGLDFSPSAIEQAQERARERGADVKFAVSDATAFEGVEGDFETVLDYGLYHVLTDEQRRKYAAALHRVTAPGAQLHLFAFAESELVGLPPQQLRVSKDNFRVNLEGTWRILAIEDSLCTTNHTREYFEKQRAETGGTLPFDPNAFDVDAKGRIVYPMSYVHAERI</sequence>
<dbReference type="GO" id="GO:0008168">
    <property type="term" value="F:methyltransferase activity"/>
    <property type="evidence" value="ECO:0007669"/>
    <property type="project" value="UniProtKB-KW"/>
</dbReference>
<name>A0AAU2H580_9ACTN</name>
<keyword evidence="3" id="KW-0949">S-adenosyl-L-methionine</keyword>
<evidence type="ECO:0000256" key="3">
    <source>
        <dbReference type="ARBA" id="ARBA00022691"/>
    </source>
</evidence>
<dbReference type="Gene3D" id="3.40.50.150">
    <property type="entry name" value="Vaccinia Virus protein VP39"/>
    <property type="match status" value="1"/>
</dbReference>
<dbReference type="InterPro" id="IPR029063">
    <property type="entry name" value="SAM-dependent_MTases_sf"/>
</dbReference>
<protein>
    <submittedName>
        <fullName evidence="5">Class I SAM-dependent methyltransferase</fullName>
    </submittedName>
</protein>
<dbReference type="InterPro" id="IPR041698">
    <property type="entry name" value="Methyltransf_25"/>
</dbReference>
<proteinExistence type="predicted"/>
<keyword evidence="1 5" id="KW-0489">Methyltransferase</keyword>
<feature type="domain" description="Methyltransferase" evidence="4">
    <location>
        <begin position="63"/>
        <end position="156"/>
    </location>
</feature>
<dbReference type="SUPFAM" id="SSF53335">
    <property type="entry name" value="S-adenosyl-L-methionine-dependent methyltransferases"/>
    <property type="match status" value="1"/>
</dbReference>
<dbReference type="PANTHER" id="PTHR43464">
    <property type="entry name" value="METHYLTRANSFERASE"/>
    <property type="match status" value="1"/>
</dbReference>
<dbReference type="AlphaFoldDB" id="A0AAU2H580"/>
<organism evidence="5">
    <name type="scientific">Streptomyces sp. NBC_00060</name>
    <dbReference type="NCBI Taxonomy" id="2975636"/>
    <lineage>
        <taxon>Bacteria</taxon>
        <taxon>Bacillati</taxon>
        <taxon>Actinomycetota</taxon>
        <taxon>Actinomycetes</taxon>
        <taxon>Kitasatosporales</taxon>
        <taxon>Streptomycetaceae</taxon>
        <taxon>Streptomyces</taxon>
    </lineage>
</organism>
<evidence type="ECO:0000256" key="2">
    <source>
        <dbReference type="ARBA" id="ARBA00022679"/>
    </source>
</evidence>
<dbReference type="PANTHER" id="PTHR43464:SF19">
    <property type="entry name" value="UBIQUINONE BIOSYNTHESIS O-METHYLTRANSFERASE, MITOCHONDRIAL"/>
    <property type="match status" value="1"/>
</dbReference>
<dbReference type="GO" id="GO:0032259">
    <property type="term" value="P:methylation"/>
    <property type="evidence" value="ECO:0007669"/>
    <property type="project" value="UniProtKB-KW"/>
</dbReference>
<dbReference type="EMBL" id="CP108253">
    <property type="protein sequence ID" value="WTU42563.1"/>
    <property type="molecule type" value="Genomic_DNA"/>
</dbReference>
<evidence type="ECO:0000259" key="4">
    <source>
        <dbReference type="Pfam" id="PF13649"/>
    </source>
</evidence>
<accession>A0AAU2H580</accession>